<dbReference type="EMBL" id="CAJOBC010094741">
    <property type="protein sequence ID" value="CAF4427572.1"/>
    <property type="molecule type" value="Genomic_DNA"/>
</dbReference>
<dbReference type="AlphaFoldDB" id="A0A815Y531"/>
<gene>
    <name evidence="1" type="ORF">GPM918_LOCUS40048</name>
    <name evidence="2" type="ORF">SRO942_LOCUS40966</name>
</gene>
<dbReference type="EMBL" id="CAJNOQ010028958">
    <property type="protein sequence ID" value="CAF1565456.1"/>
    <property type="molecule type" value="Genomic_DNA"/>
</dbReference>
<accession>A0A815Y531</accession>
<evidence type="ECO:0000313" key="2">
    <source>
        <dbReference type="EMBL" id="CAF4427572.1"/>
    </source>
</evidence>
<comment type="caution">
    <text evidence="1">The sequence shown here is derived from an EMBL/GenBank/DDBJ whole genome shotgun (WGS) entry which is preliminary data.</text>
</comment>
<evidence type="ECO:0000313" key="1">
    <source>
        <dbReference type="EMBL" id="CAF1565456.1"/>
    </source>
</evidence>
<dbReference type="Proteomes" id="UP000663829">
    <property type="component" value="Unassembled WGS sequence"/>
</dbReference>
<sequence length="88" mass="10345">MLIDCSNGTFVNNDDVSNENISGLSNRTTFDLSKLTPSNITSLRWEYTLSDPKLEEQRIEKYKENRRQRYIEHRNQSLMTLMENVSLT</sequence>
<reference evidence="1" key="1">
    <citation type="submission" date="2021-02" db="EMBL/GenBank/DDBJ databases">
        <authorList>
            <person name="Nowell W R."/>
        </authorList>
    </citation>
    <scope>NUCLEOTIDE SEQUENCE</scope>
</reference>
<name>A0A815Y531_9BILA</name>
<keyword evidence="3" id="KW-1185">Reference proteome</keyword>
<organism evidence="1 3">
    <name type="scientific">Didymodactylos carnosus</name>
    <dbReference type="NCBI Taxonomy" id="1234261"/>
    <lineage>
        <taxon>Eukaryota</taxon>
        <taxon>Metazoa</taxon>
        <taxon>Spiralia</taxon>
        <taxon>Gnathifera</taxon>
        <taxon>Rotifera</taxon>
        <taxon>Eurotatoria</taxon>
        <taxon>Bdelloidea</taxon>
        <taxon>Philodinida</taxon>
        <taxon>Philodinidae</taxon>
        <taxon>Didymodactylos</taxon>
    </lineage>
</organism>
<protein>
    <submittedName>
        <fullName evidence="1">Uncharacterized protein</fullName>
    </submittedName>
</protein>
<proteinExistence type="predicted"/>
<dbReference type="Proteomes" id="UP000681722">
    <property type="component" value="Unassembled WGS sequence"/>
</dbReference>
<dbReference type="OrthoDB" id="10017439at2759"/>
<evidence type="ECO:0000313" key="3">
    <source>
        <dbReference type="Proteomes" id="UP000663829"/>
    </source>
</evidence>